<keyword evidence="9" id="KW-0046">Antibiotic resistance</keyword>
<evidence type="ECO:0000256" key="6">
    <source>
        <dbReference type="ARBA" id="ARBA00022692"/>
    </source>
</evidence>
<dbReference type="InterPro" id="IPR002528">
    <property type="entry name" value="MATE_fam"/>
</dbReference>
<comment type="subcellular location">
    <subcellularLocation>
        <location evidence="1">Cell membrane</location>
        <topology evidence="1">Multi-pass membrane protein</topology>
    </subcellularLocation>
</comment>
<dbReference type="InterPro" id="IPR048279">
    <property type="entry name" value="MdtK-like"/>
</dbReference>
<sequence length="447" mass="47736">MSEGAGDCQSKAAKLEFLRYASLNVLGMLGLSFYIFADTFFIARGMGAEGLAALNLVLPVYGCIYGIGMMIAIGGGTRYSILKSQKKDKNADEVFTHAVFLTLLISLVFVGVGLWGSGKVTGLLGATGKVFDTSRIYLQVILFFAPMFMLNSVLTTFAKNDGFPRIAMAAMLTGSISNVILDYLFIFPCKLGMFGAALATGIAPVLGIGIVTIRLFLPKKQNFHLTALHLKKELIGSIAAGGFPTFVAELSSGMVILVLNGIVLRLQGDLGVAAYGIIANLSLIMLSVFNGIAQGAQPVFSRNYGQGKTKQVKGVLSLGCKVAGGIAALGYLGICLYAKEITAAFNKDGNVQLQQMAEEGLRLYFLASAFAGTNILLSMYYTATEQVRPAHVISLLRGFILIIPMAFLLAAAGGMRGVWLAFPVTEILVTAGGSWWYRRSRQPVKCM</sequence>
<feature type="transmembrane region" description="Helical" evidence="10">
    <location>
        <begin position="136"/>
        <end position="154"/>
    </location>
</feature>
<dbReference type="GO" id="GO:0046677">
    <property type="term" value="P:response to antibiotic"/>
    <property type="evidence" value="ECO:0007669"/>
    <property type="project" value="UniProtKB-KW"/>
</dbReference>
<keyword evidence="8 10" id="KW-0472">Membrane</keyword>
<dbReference type="GO" id="GO:0042910">
    <property type="term" value="F:xenobiotic transmembrane transporter activity"/>
    <property type="evidence" value="ECO:0007669"/>
    <property type="project" value="InterPro"/>
</dbReference>
<proteinExistence type="inferred from homology"/>
<dbReference type="InterPro" id="IPR051327">
    <property type="entry name" value="MATE_MepA_subfamily"/>
</dbReference>
<evidence type="ECO:0000313" key="11">
    <source>
        <dbReference type="EMBL" id="MSR94392.1"/>
    </source>
</evidence>
<feature type="transmembrane region" description="Helical" evidence="10">
    <location>
        <begin position="52"/>
        <end position="73"/>
    </location>
</feature>
<evidence type="ECO:0000256" key="8">
    <source>
        <dbReference type="ARBA" id="ARBA00023136"/>
    </source>
</evidence>
<feature type="transmembrane region" description="Helical" evidence="10">
    <location>
        <begin position="395"/>
        <end position="412"/>
    </location>
</feature>
<accession>A0A6N7V5C8</accession>
<evidence type="ECO:0000313" key="12">
    <source>
        <dbReference type="Proteomes" id="UP000434409"/>
    </source>
</evidence>
<feature type="transmembrane region" description="Helical" evidence="10">
    <location>
        <begin position="238"/>
        <end position="266"/>
    </location>
</feature>
<evidence type="ECO:0000256" key="1">
    <source>
        <dbReference type="ARBA" id="ARBA00004651"/>
    </source>
</evidence>
<keyword evidence="6 10" id="KW-0812">Transmembrane</keyword>
<dbReference type="PIRSF" id="PIRSF006603">
    <property type="entry name" value="DinF"/>
    <property type="match status" value="1"/>
</dbReference>
<evidence type="ECO:0000256" key="2">
    <source>
        <dbReference type="ARBA" id="ARBA00008417"/>
    </source>
</evidence>
<dbReference type="AlphaFoldDB" id="A0A6N7V5C8"/>
<evidence type="ECO:0000256" key="10">
    <source>
        <dbReference type="SAM" id="Phobius"/>
    </source>
</evidence>
<evidence type="ECO:0000256" key="5">
    <source>
        <dbReference type="ARBA" id="ARBA00022475"/>
    </source>
</evidence>
<feature type="transmembrane region" description="Helical" evidence="10">
    <location>
        <begin position="272"/>
        <end position="293"/>
    </location>
</feature>
<evidence type="ECO:0000256" key="7">
    <source>
        <dbReference type="ARBA" id="ARBA00022989"/>
    </source>
</evidence>
<reference evidence="11 12" key="1">
    <citation type="submission" date="2019-08" db="EMBL/GenBank/DDBJ databases">
        <title>In-depth cultivation of the pig gut microbiome towards novel bacterial diversity and tailored functional studies.</title>
        <authorList>
            <person name="Wylensek D."/>
            <person name="Hitch T.C.A."/>
            <person name="Clavel T."/>
        </authorList>
    </citation>
    <scope>NUCLEOTIDE SEQUENCE [LARGE SCALE GENOMIC DNA]</scope>
    <source>
        <strain evidence="11 12">68-1-5</strain>
    </source>
</reference>
<feature type="transmembrane region" description="Helical" evidence="10">
    <location>
        <begin position="314"/>
        <end position="334"/>
    </location>
</feature>
<feature type="transmembrane region" description="Helical" evidence="10">
    <location>
        <begin position="363"/>
        <end position="383"/>
    </location>
</feature>
<dbReference type="PANTHER" id="PTHR43823:SF3">
    <property type="entry name" value="MULTIDRUG EXPORT PROTEIN MEPA"/>
    <property type="match status" value="1"/>
</dbReference>
<dbReference type="EMBL" id="VULY01000018">
    <property type="protein sequence ID" value="MSR94392.1"/>
    <property type="molecule type" value="Genomic_DNA"/>
</dbReference>
<dbReference type="CDD" id="cd13143">
    <property type="entry name" value="MATE_MepA_like"/>
    <property type="match status" value="1"/>
</dbReference>
<comment type="similarity">
    <text evidence="2">Belongs to the multi antimicrobial extrusion (MATE) (TC 2.A.66.1) family. MepA subfamily.</text>
</comment>
<dbReference type="GO" id="GO:0005886">
    <property type="term" value="C:plasma membrane"/>
    <property type="evidence" value="ECO:0007669"/>
    <property type="project" value="UniProtKB-SubCell"/>
</dbReference>
<keyword evidence="5" id="KW-1003">Cell membrane</keyword>
<keyword evidence="12" id="KW-1185">Reference proteome</keyword>
<feature type="transmembrane region" description="Helical" evidence="10">
    <location>
        <begin position="21"/>
        <end position="46"/>
    </location>
</feature>
<evidence type="ECO:0000256" key="3">
    <source>
        <dbReference type="ARBA" id="ARBA00022106"/>
    </source>
</evidence>
<feature type="transmembrane region" description="Helical" evidence="10">
    <location>
        <begin position="418"/>
        <end position="437"/>
    </location>
</feature>
<dbReference type="PANTHER" id="PTHR43823">
    <property type="entry name" value="SPORULATION PROTEIN YKVU"/>
    <property type="match status" value="1"/>
</dbReference>
<dbReference type="Pfam" id="PF01554">
    <property type="entry name" value="MatE"/>
    <property type="match status" value="2"/>
</dbReference>
<gene>
    <name evidence="11" type="ORF">FYJ34_09025</name>
</gene>
<keyword evidence="4" id="KW-0813">Transport</keyword>
<feature type="transmembrane region" description="Helical" evidence="10">
    <location>
        <begin position="94"/>
        <end position="116"/>
    </location>
</feature>
<organism evidence="11 12">
    <name type="scientific">Suipraeoptans intestinalis</name>
    <dbReference type="NCBI Taxonomy" id="2606628"/>
    <lineage>
        <taxon>Bacteria</taxon>
        <taxon>Bacillati</taxon>
        <taxon>Bacillota</taxon>
        <taxon>Clostridia</taxon>
        <taxon>Lachnospirales</taxon>
        <taxon>Lachnospiraceae</taxon>
        <taxon>Suipraeoptans</taxon>
    </lineage>
</organism>
<keyword evidence="7 10" id="KW-1133">Transmembrane helix</keyword>
<feature type="transmembrane region" description="Helical" evidence="10">
    <location>
        <begin position="166"/>
        <end position="187"/>
    </location>
</feature>
<name>A0A6N7V5C8_9FIRM</name>
<dbReference type="Proteomes" id="UP000434409">
    <property type="component" value="Unassembled WGS sequence"/>
</dbReference>
<evidence type="ECO:0000256" key="9">
    <source>
        <dbReference type="ARBA" id="ARBA00023251"/>
    </source>
</evidence>
<comment type="caution">
    <text evidence="11">The sequence shown here is derived from an EMBL/GenBank/DDBJ whole genome shotgun (WGS) entry which is preliminary data.</text>
</comment>
<protein>
    <recommendedName>
        <fullName evidence="3">Multidrug export protein MepA</fullName>
    </recommendedName>
</protein>
<feature type="transmembrane region" description="Helical" evidence="10">
    <location>
        <begin position="193"/>
        <end position="217"/>
    </location>
</feature>
<evidence type="ECO:0000256" key="4">
    <source>
        <dbReference type="ARBA" id="ARBA00022448"/>
    </source>
</evidence>
<dbReference type="InterPro" id="IPR045070">
    <property type="entry name" value="MATE_MepA-like"/>
</dbReference>
<dbReference type="GO" id="GO:0015297">
    <property type="term" value="F:antiporter activity"/>
    <property type="evidence" value="ECO:0007669"/>
    <property type="project" value="InterPro"/>
</dbReference>